<dbReference type="GO" id="GO:0005524">
    <property type="term" value="F:ATP binding"/>
    <property type="evidence" value="ECO:0007669"/>
    <property type="project" value="InterPro"/>
</dbReference>
<keyword evidence="2" id="KW-0418">Kinase</keyword>
<dbReference type="CDD" id="cd01918">
    <property type="entry name" value="HprK_C"/>
    <property type="match status" value="1"/>
</dbReference>
<keyword evidence="3" id="KW-1185">Reference proteome</keyword>
<dbReference type="InterPro" id="IPR025662">
    <property type="entry name" value="Sigma_54_int_dom_ATP-bd_1"/>
</dbReference>
<evidence type="ECO:0000313" key="3">
    <source>
        <dbReference type="Proteomes" id="UP000249364"/>
    </source>
</evidence>
<sequence length="160" mass="16790">MTRVISADRVHGSAVAFETGGGVAGVLILGQSGTGKSELALELMAIGAVLIADDQTLLQRDGAKIILRAPPPIRGLIEMRGLGILQAQTLDCAPLAVVVDLDTPETQRLPDPAFAQVLGLRVPCLRNCASKAFPAGLKQYMLSSAIKDRQNSRDGKPVPP</sequence>
<dbReference type="InterPro" id="IPR011104">
    <property type="entry name" value="Hpr_kin/Pase_C"/>
</dbReference>
<dbReference type="PANTHER" id="PTHR30305">
    <property type="entry name" value="PROTEIN YJDM-RELATED"/>
    <property type="match status" value="1"/>
</dbReference>
<dbReference type="EMBL" id="QKZQ01000002">
    <property type="protein sequence ID" value="PZX47275.1"/>
    <property type="molecule type" value="Genomic_DNA"/>
</dbReference>
<dbReference type="InterPro" id="IPR027417">
    <property type="entry name" value="P-loop_NTPase"/>
</dbReference>
<gene>
    <name evidence="2" type="ORF">LY56_00571</name>
</gene>
<accession>A0A2W7R9P2</accession>
<reference evidence="2 3" key="1">
    <citation type="submission" date="2018-06" db="EMBL/GenBank/DDBJ databases">
        <title>Genomic Encyclopedia of Archaeal and Bacterial Type Strains, Phase II (KMG-II): from individual species to whole genera.</title>
        <authorList>
            <person name="Goeker M."/>
        </authorList>
    </citation>
    <scope>NUCLEOTIDE SEQUENCE [LARGE SCALE GENOMIC DNA]</scope>
    <source>
        <strain evidence="2 3">DSM 13087</strain>
    </source>
</reference>
<evidence type="ECO:0000259" key="1">
    <source>
        <dbReference type="Pfam" id="PF07475"/>
    </source>
</evidence>
<dbReference type="GO" id="GO:0000155">
    <property type="term" value="F:phosphorelay sensor kinase activity"/>
    <property type="evidence" value="ECO:0007669"/>
    <property type="project" value="InterPro"/>
</dbReference>
<dbReference type="PANTHER" id="PTHR30305:SF1">
    <property type="entry name" value="HPR KINASE_PHOSPHORYLASE"/>
    <property type="match status" value="1"/>
</dbReference>
<keyword evidence="2" id="KW-0808">Transferase</keyword>
<organism evidence="2 3">
    <name type="scientific">Roseinatronobacter thiooxidans</name>
    <dbReference type="NCBI Taxonomy" id="121821"/>
    <lineage>
        <taxon>Bacteria</taxon>
        <taxon>Pseudomonadati</taxon>
        <taxon>Pseudomonadota</taxon>
        <taxon>Alphaproteobacteria</taxon>
        <taxon>Rhodobacterales</taxon>
        <taxon>Paracoccaceae</taxon>
        <taxon>Roseinatronobacter</taxon>
    </lineage>
</organism>
<dbReference type="Gene3D" id="3.40.50.300">
    <property type="entry name" value="P-loop containing nucleotide triphosphate hydrolases"/>
    <property type="match status" value="1"/>
</dbReference>
<feature type="domain" description="HPr kinase/phosphorylase C-terminal" evidence="1">
    <location>
        <begin position="24"/>
        <end position="89"/>
    </location>
</feature>
<dbReference type="STRING" id="121821.GCA_001870675_02653"/>
<dbReference type="GO" id="GO:0006109">
    <property type="term" value="P:regulation of carbohydrate metabolic process"/>
    <property type="evidence" value="ECO:0007669"/>
    <property type="project" value="InterPro"/>
</dbReference>
<name>A0A2W7R9P2_9RHOB</name>
<dbReference type="SUPFAM" id="SSF53795">
    <property type="entry name" value="PEP carboxykinase-like"/>
    <property type="match status" value="1"/>
</dbReference>
<dbReference type="AlphaFoldDB" id="A0A2W7R9P2"/>
<proteinExistence type="predicted"/>
<dbReference type="Pfam" id="PF07475">
    <property type="entry name" value="Hpr_kinase_C"/>
    <property type="match status" value="1"/>
</dbReference>
<dbReference type="RefSeq" id="WP_245735549.1">
    <property type="nucleotide sequence ID" value="NZ_MEHT01000044.1"/>
</dbReference>
<comment type="caution">
    <text evidence="2">The sequence shown here is derived from an EMBL/GenBank/DDBJ whole genome shotgun (WGS) entry which is preliminary data.</text>
</comment>
<protein>
    <submittedName>
        <fullName evidence="2">Hpr(Ser) kinase/phosphatase</fullName>
    </submittedName>
</protein>
<dbReference type="PROSITE" id="PS00675">
    <property type="entry name" value="SIGMA54_INTERACT_1"/>
    <property type="match status" value="1"/>
</dbReference>
<evidence type="ECO:0000313" key="2">
    <source>
        <dbReference type="EMBL" id="PZX47275.1"/>
    </source>
</evidence>
<dbReference type="Proteomes" id="UP000249364">
    <property type="component" value="Unassembled WGS sequence"/>
</dbReference>